<dbReference type="EMBL" id="DPOP01000043">
    <property type="protein sequence ID" value="HCW66500.1"/>
    <property type="molecule type" value="Genomic_DNA"/>
</dbReference>
<name>A0A358HPM0_9PROT</name>
<accession>A0A358HPM0</accession>
<evidence type="ECO:0000313" key="4">
    <source>
        <dbReference type="Proteomes" id="UP000264179"/>
    </source>
</evidence>
<dbReference type="Proteomes" id="UP000264753">
    <property type="component" value="Unassembled WGS sequence"/>
</dbReference>
<sequence>MMILAIGAVVALCADPMPVHAADGLIVADQMIEHGGGCRKSSPPGQCCHMDNKAGSVHCH</sequence>
<organism evidence="2 5">
    <name type="scientific">Thalassospira lucentensis</name>
    <dbReference type="NCBI Taxonomy" id="168935"/>
    <lineage>
        <taxon>Bacteria</taxon>
        <taxon>Pseudomonadati</taxon>
        <taxon>Pseudomonadota</taxon>
        <taxon>Alphaproteobacteria</taxon>
        <taxon>Rhodospirillales</taxon>
        <taxon>Thalassospiraceae</taxon>
        <taxon>Thalassospira</taxon>
    </lineage>
</organism>
<dbReference type="EMBL" id="DOOG01000037">
    <property type="protein sequence ID" value="HBU97138.1"/>
    <property type="molecule type" value="Genomic_DNA"/>
</dbReference>
<protein>
    <recommendedName>
        <fullName evidence="6">YHYH domain-containing protein</fullName>
    </recommendedName>
</protein>
<evidence type="ECO:0008006" key="6">
    <source>
        <dbReference type="Google" id="ProtNLM"/>
    </source>
</evidence>
<feature type="signal peptide" evidence="1">
    <location>
        <begin position="1"/>
        <end position="21"/>
    </location>
</feature>
<gene>
    <name evidence="2" type="ORF">DEF21_04425</name>
    <name evidence="3" type="ORF">DHR80_04655</name>
</gene>
<comment type="caution">
    <text evidence="2">The sequence shown here is derived from an EMBL/GenBank/DDBJ whole genome shotgun (WGS) entry which is preliminary data.</text>
</comment>
<keyword evidence="1" id="KW-0732">Signal</keyword>
<evidence type="ECO:0000256" key="1">
    <source>
        <dbReference type="SAM" id="SignalP"/>
    </source>
</evidence>
<proteinExistence type="predicted"/>
<reference evidence="4 5" key="1">
    <citation type="journal article" date="2018" name="Nat. Biotechnol.">
        <title>A standardized bacterial taxonomy based on genome phylogeny substantially revises the tree of life.</title>
        <authorList>
            <person name="Parks D.H."/>
            <person name="Chuvochina M."/>
            <person name="Waite D.W."/>
            <person name="Rinke C."/>
            <person name="Skarshewski A."/>
            <person name="Chaumeil P.A."/>
            <person name="Hugenholtz P."/>
        </authorList>
    </citation>
    <scope>NUCLEOTIDE SEQUENCE [LARGE SCALE GENOMIC DNA]</scope>
    <source>
        <strain evidence="2">UBA8707</strain>
        <strain evidence="3">UBA9881</strain>
    </source>
</reference>
<feature type="chain" id="PRO_5044074184" description="YHYH domain-containing protein" evidence="1">
    <location>
        <begin position="22"/>
        <end position="60"/>
    </location>
</feature>
<evidence type="ECO:0000313" key="5">
    <source>
        <dbReference type="Proteomes" id="UP000264753"/>
    </source>
</evidence>
<dbReference type="Proteomes" id="UP000264179">
    <property type="component" value="Unassembled WGS sequence"/>
</dbReference>
<evidence type="ECO:0000313" key="2">
    <source>
        <dbReference type="EMBL" id="HBU97138.1"/>
    </source>
</evidence>
<evidence type="ECO:0000313" key="3">
    <source>
        <dbReference type="EMBL" id="HCW66500.1"/>
    </source>
</evidence>
<dbReference type="AlphaFoldDB" id="A0A358HPM0"/>